<sequence>MNGLTIVNKTGQRYGRMLKTYVTYGLWKLGLKQWGKHAPFYMLRQQLMRWNTQRMQQLGTTAALSAQDIASIRQMMEQAQQGSIAALSPALLDQWFFLAIGAIQVQSQTGKDKAWHLFDQSVHSQFSGGTFARTLSFGVLVTLCTVWMTAVAPVHKTTQTALSPLQEVEDMGGTADPVTLSLLNLAYQKMQNGSCQLPQAAMLPEAQRRAFMMFVTEGKVDVDHVEYLRQALGYVSCLYPQELMRPQGRERLARP</sequence>
<keyword evidence="2" id="KW-1185">Reference proteome</keyword>
<proteinExistence type="predicted"/>
<dbReference type="AlphaFoldDB" id="A0A1G8ZQU8"/>
<dbReference type="Proteomes" id="UP000198629">
    <property type="component" value="Unassembled WGS sequence"/>
</dbReference>
<evidence type="ECO:0000313" key="1">
    <source>
        <dbReference type="EMBL" id="SDK16705.1"/>
    </source>
</evidence>
<name>A0A1G8ZQU8_9PROT</name>
<organism evidence="1 2">
    <name type="scientific">Methylophilus rhizosphaerae</name>
    <dbReference type="NCBI Taxonomy" id="492660"/>
    <lineage>
        <taxon>Bacteria</taxon>
        <taxon>Pseudomonadati</taxon>
        <taxon>Pseudomonadota</taxon>
        <taxon>Betaproteobacteria</taxon>
        <taxon>Nitrosomonadales</taxon>
        <taxon>Methylophilaceae</taxon>
        <taxon>Methylophilus</taxon>
    </lineage>
</organism>
<dbReference type="EMBL" id="FNFX01000001">
    <property type="protein sequence ID" value="SDK16705.1"/>
    <property type="molecule type" value="Genomic_DNA"/>
</dbReference>
<reference evidence="2" key="1">
    <citation type="submission" date="2016-10" db="EMBL/GenBank/DDBJ databases">
        <authorList>
            <person name="Varghese N."/>
            <person name="Submissions S."/>
        </authorList>
    </citation>
    <scope>NUCLEOTIDE SEQUENCE [LARGE SCALE GENOMIC DNA]</scope>
    <source>
        <strain evidence="2">CBMB127</strain>
    </source>
</reference>
<gene>
    <name evidence="1" type="ORF">SAMN05192566_0428</name>
</gene>
<protein>
    <submittedName>
        <fullName evidence="1">Uncharacterized protein</fullName>
    </submittedName>
</protein>
<dbReference type="STRING" id="492660.SAMN05192566_0428"/>
<accession>A0A1G8ZQU8</accession>
<evidence type="ECO:0000313" key="2">
    <source>
        <dbReference type="Proteomes" id="UP000198629"/>
    </source>
</evidence>